<protein>
    <submittedName>
        <fullName evidence="1">Uncharacterized protein</fullName>
    </submittedName>
</protein>
<proteinExistence type="predicted"/>
<dbReference type="Gene3D" id="3.60.21.10">
    <property type="match status" value="1"/>
</dbReference>
<dbReference type="SUPFAM" id="SSF56300">
    <property type="entry name" value="Metallo-dependent phosphatases"/>
    <property type="match status" value="1"/>
</dbReference>
<comment type="caution">
    <text evidence="1">The sequence shown here is derived from an EMBL/GenBank/DDBJ whole genome shotgun (WGS) entry which is preliminary data.</text>
</comment>
<dbReference type="AlphaFoldDB" id="X0TVA7"/>
<accession>X0TVA7</accession>
<organism evidence="1">
    <name type="scientific">marine sediment metagenome</name>
    <dbReference type="NCBI Taxonomy" id="412755"/>
    <lineage>
        <taxon>unclassified sequences</taxon>
        <taxon>metagenomes</taxon>
        <taxon>ecological metagenomes</taxon>
    </lineage>
</organism>
<dbReference type="EMBL" id="BARS01019544">
    <property type="protein sequence ID" value="GAF92082.1"/>
    <property type="molecule type" value="Genomic_DNA"/>
</dbReference>
<feature type="non-terminal residue" evidence="1">
    <location>
        <position position="1"/>
    </location>
</feature>
<dbReference type="InterPro" id="IPR029052">
    <property type="entry name" value="Metallo-depent_PP-like"/>
</dbReference>
<name>X0TVA7_9ZZZZ</name>
<evidence type="ECO:0000313" key="1">
    <source>
        <dbReference type="EMBL" id="GAF92082.1"/>
    </source>
</evidence>
<reference evidence="1" key="1">
    <citation type="journal article" date="2014" name="Front. Microbiol.">
        <title>High frequency of phylogenetically diverse reductive dehalogenase-homologous genes in deep subseafloor sedimentary metagenomes.</title>
        <authorList>
            <person name="Kawai M."/>
            <person name="Futagami T."/>
            <person name="Toyoda A."/>
            <person name="Takaki Y."/>
            <person name="Nishi S."/>
            <person name="Hori S."/>
            <person name="Arai W."/>
            <person name="Tsubouchi T."/>
            <person name="Morono Y."/>
            <person name="Uchiyama I."/>
            <person name="Ito T."/>
            <person name="Fujiyama A."/>
            <person name="Inagaki F."/>
            <person name="Takami H."/>
        </authorList>
    </citation>
    <scope>NUCLEOTIDE SEQUENCE</scope>
    <source>
        <strain evidence="1">Expedition CK06-06</strain>
    </source>
</reference>
<gene>
    <name evidence="1" type="ORF">S01H1_31655</name>
</gene>
<sequence length="153" mass="17415">WKIVAMHHPIYSPVRNRFLGFGNRSADGRLRAQLEPLFREHGVDVVFQGHQHMYARVRPQAGIRYFVTGGGSKKPYSFKNNDNSYPREDNGKFNHFVYSRVSEERFEYCVIDEEEAVRDGGWFAKGDATDTEFPAAGCPVIRSSARAGTEVAR</sequence>